<feature type="transmembrane region" description="Helical" evidence="9">
    <location>
        <begin position="417"/>
        <end position="435"/>
    </location>
</feature>
<comment type="caution">
    <text evidence="11">The sequence shown here is derived from an EMBL/GenBank/DDBJ whole genome shotgun (WGS) entry which is preliminary data.</text>
</comment>
<evidence type="ECO:0000313" key="11">
    <source>
        <dbReference type="EMBL" id="MST98982.1"/>
    </source>
</evidence>
<feature type="transmembrane region" description="Helical" evidence="9">
    <location>
        <begin position="295"/>
        <end position="312"/>
    </location>
</feature>
<dbReference type="PANTHER" id="PTHR33451">
    <property type="entry name" value="MALATE-2H(+)/NA(+)-LACTATE ANTIPORTER"/>
    <property type="match status" value="1"/>
</dbReference>
<accession>A0A844G800</accession>
<feature type="transmembrane region" description="Helical" evidence="9">
    <location>
        <begin position="118"/>
        <end position="142"/>
    </location>
</feature>
<feature type="transmembrane region" description="Helical" evidence="9">
    <location>
        <begin position="78"/>
        <end position="98"/>
    </location>
</feature>
<feature type="transmembrane region" description="Helical" evidence="9">
    <location>
        <begin position="333"/>
        <end position="355"/>
    </location>
</feature>
<feature type="transmembrane region" description="Helical" evidence="9">
    <location>
        <begin position="256"/>
        <end position="275"/>
    </location>
</feature>
<keyword evidence="7 9" id="KW-0472">Membrane</keyword>
<dbReference type="EMBL" id="VUNS01000027">
    <property type="protein sequence ID" value="MST98982.1"/>
    <property type="molecule type" value="Genomic_DNA"/>
</dbReference>
<protein>
    <submittedName>
        <fullName evidence="11">Na+/H+ antiporter NhaC family protein</fullName>
    </submittedName>
</protein>
<evidence type="ECO:0000256" key="7">
    <source>
        <dbReference type="ARBA" id="ARBA00023136"/>
    </source>
</evidence>
<comment type="subcellular location">
    <subcellularLocation>
        <location evidence="1">Cell membrane</location>
        <topology evidence="1">Multi-pass membrane protein</topology>
    </subcellularLocation>
</comment>
<dbReference type="GO" id="GO:0005886">
    <property type="term" value="C:plasma membrane"/>
    <property type="evidence" value="ECO:0007669"/>
    <property type="project" value="UniProtKB-SubCell"/>
</dbReference>
<evidence type="ECO:0000256" key="4">
    <source>
        <dbReference type="ARBA" id="ARBA00022475"/>
    </source>
</evidence>
<keyword evidence="6 9" id="KW-1133">Transmembrane helix</keyword>
<evidence type="ECO:0000313" key="12">
    <source>
        <dbReference type="Proteomes" id="UP000435649"/>
    </source>
</evidence>
<dbReference type="InterPro" id="IPR018461">
    <property type="entry name" value="Na/H_Antiport_NhaC-like_C"/>
</dbReference>
<evidence type="ECO:0000256" key="3">
    <source>
        <dbReference type="ARBA" id="ARBA00022449"/>
    </source>
</evidence>
<dbReference type="InterPro" id="IPR052180">
    <property type="entry name" value="NhaC_Na-H+_Antiporter"/>
</dbReference>
<organism evidence="11 12">
    <name type="scientific">Victivallis lenta</name>
    <dbReference type="NCBI Taxonomy" id="2606640"/>
    <lineage>
        <taxon>Bacteria</taxon>
        <taxon>Pseudomonadati</taxon>
        <taxon>Lentisphaerota</taxon>
        <taxon>Lentisphaeria</taxon>
        <taxon>Victivallales</taxon>
        <taxon>Victivallaceae</taxon>
        <taxon>Victivallis</taxon>
    </lineage>
</organism>
<feature type="domain" description="Na+/H+ antiporter NhaC-like C-terminal" evidence="10">
    <location>
        <begin position="61"/>
        <end position="217"/>
    </location>
</feature>
<feature type="transmembrane region" description="Helical" evidence="9">
    <location>
        <begin position="40"/>
        <end position="57"/>
    </location>
</feature>
<feature type="transmembrane region" description="Helical" evidence="9">
    <location>
        <begin position="16"/>
        <end position="34"/>
    </location>
</feature>
<sequence>MDITDFSHTRAPHARALIPFGVFLIFYLGLSIWSNDFYKVPMPVAFLVASATALLLNRRASLKSKIELFAHGMGDADIMTMCLIFILAGAFASTARAMGAVDSSVQLALAVIPPNLLLAGLFVVACFISLAVGTSVGTIAALGSIGAGLSETLAVPPGFCLGAIVGGAMFGDNLSMISDTTIAATRTQGVEMHRKFQANLKIAIPAAAATVLLYLLLSPAVHPDRAVGSAGWGAFFAMLPYISVLVLALCGLNVMAVLILGTAFAGVIGMANGSFDLWGFLGALGSGTLSMSETLIVALLAGGLLKVIRYNGGIAYLLKTIETHIRGRRGGEFGIFLLVGVVNCFTANNTVAIVITGPIARDISKRYGIPAARSASILDSASCIVQGMLPYGAQILTAIGAAGATGLAVSPLEVIRYLGYPYLLGVFLLVSVFLGRPARSRSVR</sequence>
<keyword evidence="12" id="KW-1185">Reference proteome</keyword>
<dbReference type="AlphaFoldDB" id="A0A844G800"/>
<keyword evidence="2" id="KW-0813">Transport</keyword>
<dbReference type="GO" id="GO:0015297">
    <property type="term" value="F:antiporter activity"/>
    <property type="evidence" value="ECO:0007669"/>
    <property type="project" value="UniProtKB-KW"/>
</dbReference>
<dbReference type="Pfam" id="PF03553">
    <property type="entry name" value="Na_H_antiporter"/>
    <property type="match status" value="2"/>
</dbReference>
<evidence type="ECO:0000256" key="8">
    <source>
        <dbReference type="ARBA" id="ARBA00038435"/>
    </source>
</evidence>
<feature type="transmembrane region" description="Helical" evidence="9">
    <location>
        <begin position="229"/>
        <end position="249"/>
    </location>
</feature>
<keyword evidence="4" id="KW-1003">Cell membrane</keyword>
<dbReference type="PANTHER" id="PTHR33451:SF5">
    <property type="entry name" value="NA+_H+ ANTIPORTER"/>
    <property type="match status" value="1"/>
</dbReference>
<evidence type="ECO:0000256" key="2">
    <source>
        <dbReference type="ARBA" id="ARBA00022448"/>
    </source>
</evidence>
<name>A0A844G800_9BACT</name>
<proteinExistence type="inferred from homology"/>
<feature type="transmembrane region" description="Helical" evidence="9">
    <location>
        <begin position="198"/>
        <end position="217"/>
    </location>
</feature>
<evidence type="ECO:0000256" key="9">
    <source>
        <dbReference type="SAM" id="Phobius"/>
    </source>
</evidence>
<keyword evidence="5 9" id="KW-0812">Transmembrane</keyword>
<dbReference type="RefSeq" id="WP_106054282.1">
    <property type="nucleotide sequence ID" value="NZ_CALXOB010000048.1"/>
</dbReference>
<evidence type="ECO:0000259" key="10">
    <source>
        <dbReference type="Pfam" id="PF03553"/>
    </source>
</evidence>
<keyword evidence="3" id="KW-0050">Antiport</keyword>
<gene>
    <name evidence="11" type="ORF">FYJ85_18260</name>
</gene>
<feature type="domain" description="Na+/H+ antiporter NhaC-like C-terminal" evidence="10">
    <location>
        <begin position="247"/>
        <end position="434"/>
    </location>
</feature>
<reference evidence="11 12" key="1">
    <citation type="submission" date="2019-08" db="EMBL/GenBank/DDBJ databases">
        <title>In-depth cultivation of the pig gut microbiome towards novel bacterial diversity and tailored functional studies.</title>
        <authorList>
            <person name="Wylensek D."/>
            <person name="Hitch T.C.A."/>
            <person name="Clavel T."/>
        </authorList>
    </citation>
    <scope>NUCLEOTIDE SEQUENCE [LARGE SCALE GENOMIC DNA]</scope>
    <source>
        <strain evidence="11 12">BBE-744-WT-12</strain>
    </source>
</reference>
<comment type="similarity">
    <text evidence="8">Belongs to the NhaC Na(+)/H(+) (TC 2.A.35) antiporter family.</text>
</comment>
<evidence type="ECO:0000256" key="1">
    <source>
        <dbReference type="ARBA" id="ARBA00004651"/>
    </source>
</evidence>
<dbReference type="Proteomes" id="UP000435649">
    <property type="component" value="Unassembled WGS sequence"/>
</dbReference>
<evidence type="ECO:0000256" key="6">
    <source>
        <dbReference type="ARBA" id="ARBA00022989"/>
    </source>
</evidence>
<evidence type="ECO:0000256" key="5">
    <source>
        <dbReference type="ARBA" id="ARBA00022692"/>
    </source>
</evidence>